<accession>A0ABX5XTB3</accession>
<dbReference type="InterPro" id="IPR049492">
    <property type="entry name" value="BD-FAE-like_dom"/>
</dbReference>
<feature type="signal peptide" evidence="2">
    <location>
        <begin position="1"/>
        <end position="23"/>
    </location>
</feature>
<keyword evidence="1 4" id="KW-0378">Hydrolase</keyword>
<dbReference type="SUPFAM" id="SSF53474">
    <property type="entry name" value="alpha/beta-Hydrolases"/>
    <property type="match status" value="1"/>
</dbReference>
<dbReference type="EC" id="3.1.1.72" evidence="4"/>
<evidence type="ECO:0000259" key="3">
    <source>
        <dbReference type="Pfam" id="PF20434"/>
    </source>
</evidence>
<evidence type="ECO:0000313" key="4">
    <source>
        <dbReference type="EMBL" id="QDV84842.1"/>
    </source>
</evidence>
<feature type="domain" description="BD-FAE-like" evidence="3">
    <location>
        <begin position="75"/>
        <end position="189"/>
    </location>
</feature>
<dbReference type="InterPro" id="IPR050300">
    <property type="entry name" value="GDXG_lipolytic_enzyme"/>
</dbReference>
<dbReference type="GO" id="GO:0046555">
    <property type="term" value="F:acetylxylan esterase activity"/>
    <property type="evidence" value="ECO:0007669"/>
    <property type="project" value="UniProtKB-EC"/>
</dbReference>
<sequence>MKPVFLIALISASVFTSLPQVVAGDPMVLNVWPGTPPGETKTLPAEADQTKPDDRLIAGRRIIKLGNVSTPQIAVYRPPADKSNGTAVVICPGGGHHILAYDLEGTEVAEWLNSIGVTAIVLKYRVPARDPDRRWGAAVQDAQRAMSLVRSHAEEWKIDPARIGICGFSAGGETAGLTALFQEERQYEAVDKVDQVSIRPDFAMLIYAAGMVEKGTAQLHDYIKVTQDTPPMFFAHAFDDRVSVHNCLTLAGALKEAGVPAELHVYATGGHGYGLRVTDQPVTRWPEQAANWMKTMKLIP</sequence>
<evidence type="ECO:0000256" key="2">
    <source>
        <dbReference type="SAM" id="SignalP"/>
    </source>
</evidence>
<organism evidence="4 5">
    <name type="scientific">Stieleria magnilauensis</name>
    <dbReference type="NCBI Taxonomy" id="2527963"/>
    <lineage>
        <taxon>Bacteria</taxon>
        <taxon>Pseudomonadati</taxon>
        <taxon>Planctomycetota</taxon>
        <taxon>Planctomycetia</taxon>
        <taxon>Pirellulales</taxon>
        <taxon>Pirellulaceae</taxon>
        <taxon>Stieleria</taxon>
    </lineage>
</organism>
<reference evidence="4 5" key="1">
    <citation type="submission" date="2019-02" db="EMBL/GenBank/DDBJ databases">
        <title>Deep-cultivation of Planctomycetes and their phenomic and genomic characterization uncovers novel biology.</title>
        <authorList>
            <person name="Wiegand S."/>
            <person name="Jogler M."/>
            <person name="Boedeker C."/>
            <person name="Pinto D."/>
            <person name="Vollmers J."/>
            <person name="Rivas-Marin E."/>
            <person name="Kohn T."/>
            <person name="Peeters S.H."/>
            <person name="Heuer A."/>
            <person name="Rast P."/>
            <person name="Oberbeckmann S."/>
            <person name="Bunk B."/>
            <person name="Jeske O."/>
            <person name="Meyerdierks A."/>
            <person name="Storesund J.E."/>
            <person name="Kallscheuer N."/>
            <person name="Luecker S."/>
            <person name="Lage O.M."/>
            <person name="Pohl T."/>
            <person name="Merkel B.J."/>
            <person name="Hornburger P."/>
            <person name="Mueller R.-W."/>
            <person name="Bruemmer F."/>
            <person name="Labrenz M."/>
            <person name="Spormann A.M."/>
            <person name="Op den Camp H."/>
            <person name="Overmann J."/>
            <person name="Amann R."/>
            <person name="Jetten M.S.M."/>
            <person name="Mascher T."/>
            <person name="Medema M.H."/>
            <person name="Devos D.P."/>
            <person name="Kaster A.-K."/>
            <person name="Ovreas L."/>
            <person name="Rohde M."/>
            <person name="Galperin M.Y."/>
            <person name="Jogler C."/>
        </authorList>
    </citation>
    <scope>NUCLEOTIDE SEQUENCE [LARGE SCALE GENOMIC DNA]</scope>
    <source>
        <strain evidence="4 5">TBK1r</strain>
    </source>
</reference>
<dbReference type="Proteomes" id="UP000318081">
    <property type="component" value="Chromosome"/>
</dbReference>
<gene>
    <name evidence="4" type="primary">axeA1_2</name>
    <name evidence="4" type="ORF">TBK1r_37940</name>
</gene>
<evidence type="ECO:0000313" key="5">
    <source>
        <dbReference type="Proteomes" id="UP000318081"/>
    </source>
</evidence>
<dbReference type="InterPro" id="IPR029058">
    <property type="entry name" value="AB_hydrolase_fold"/>
</dbReference>
<evidence type="ECO:0000256" key="1">
    <source>
        <dbReference type="ARBA" id="ARBA00022801"/>
    </source>
</evidence>
<dbReference type="PANTHER" id="PTHR48081:SF6">
    <property type="entry name" value="PEPTIDASE S9 PROLYL OLIGOPEPTIDASE CATALYTIC DOMAIN-CONTAINING PROTEIN"/>
    <property type="match status" value="1"/>
</dbReference>
<keyword evidence="2" id="KW-0732">Signal</keyword>
<feature type="chain" id="PRO_5046562377" evidence="2">
    <location>
        <begin position="24"/>
        <end position="300"/>
    </location>
</feature>
<name>A0ABX5XTB3_9BACT</name>
<dbReference type="PANTHER" id="PTHR48081">
    <property type="entry name" value="AB HYDROLASE SUPERFAMILY PROTEIN C4A8.06C"/>
    <property type="match status" value="1"/>
</dbReference>
<dbReference type="Pfam" id="PF20434">
    <property type="entry name" value="BD-FAE"/>
    <property type="match status" value="1"/>
</dbReference>
<keyword evidence="5" id="KW-1185">Reference proteome</keyword>
<dbReference type="EMBL" id="CP036432">
    <property type="protein sequence ID" value="QDV84842.1"/>
    <property type="molecule type" value="Genomic_DNA"/>
</dbReference>
<dbReference type="RefSeq" id="WP_145213648.1">
    <property type="nucleotide sequence ID" value="NZ_CP036432.1"/>
</dbReference>
<protein>
    <submittedName>
        <fullName evidence="4">Acetylxylan esterase</fullName>
        <ecNumber evidence="4">3.1.1.72</ecNumber>
    </submittedName>
</protein>
<proteinExistence type="predicted"/>
<dbReference type="Gene3D" id="3.40.50.1820">
    <property type="entry name" value="alpha/beta hydrolase"/>
    <property type="match status" value="1"/>
</dbReference>